<dbReference type="InterPro" id="IPR002110">
    <property type="entry name" value="Ankyrin_rpt"/>
</dbReference>
<dbReference type="RefSeq" id="XP_005759932.1">
    <property type="nucleotide sequence ID" value="XM_005759875.1"/>
</dbReference>
<evidence type="ECO:0000313" key="4">
    <source>
        <dbReference type="EnsemblProtists" id="EOD07503"/>
    </source>
</evidence>
<dbReference type="GeneID" id="17253622"/>
<feature type="repeat" description="ANK" evidence="3">
    <location>
        <begin position="131"/>
        <end position="163"/>
    </location>
</feature>
<dbReference type="EnsemblProtists" id="EOD07503">
    <property type="protein sequence ID" value="EOD07503"/>
    <property type="gene ID" value="EMIHUDRAFT_218463"/>
</dbReference>
<evidence type="ECO:0000256" key="2">
    <source>
        <dbReference type="ARBA" id="ARBA00023043"/>
    </source>
</evidence>
<dbReference type="Pfam" id="PF13857">
    <property type="entry name" value="Ank_5"/>
    <property type="match status" value="1"/>
</dbReference>
<dbReference type="KEGG" id="ehx:EMIHUDRAFT_218463"/>
<dbReference type="AlphaFoldDB" id="A0A0D3I8B8"/>
<sequence length="248" mass="25953">MTKALQNLIDAEARDPADAVRILAAAADSDGSFELLNDRVRSCITGARACSSFPEIQAAACGDEVLDLTGSSQKKVNDWLKAASGAGYPWIAQKLLEHGGQPNTICTGNVAEMLLAKCPDRLAAVNRQRDDGTTPVNLAAGAGQAGAVQWLIERGADVNLIQTNGNAPLKRAYTECCVLCLRAGAHPNHALVEGGCDWTVANPDGYVKGTAADWADHTGHVEISEWLRRQPAGSGIGTTFSSSADQGA</sequence>
<reference evidence="4" key="2">
    <citation type="submission" date="2024-10" db="UniProtKB">
        <authorList>
            <consortium name="EnsemblProtists"/>
        </authorList>
    </citation>
    <scope>IDENTIFICATION</scope>
</reference>
<dbReference type="PANTHER" id="PTHR24201">
    <property type="entry name" value="ANK_REP_REGION DOMAIN-CONTAINING PROTEIN"/>
    <property type="match status" value="1"/>
</dbReference>
<evidence type="ECO:0000256" key="3">
    <source>
        <dbReference type="PROSITE-ProRule" id="PRU00023"/>
    </source>
</evidence>
<protein>
    <recommendedName>
        <fullName evidence="6">Ankyrin repeat protein</fullName>
    </recommendedName>
</protein>
<name>A0A0D3I8B8_EMIH1</name>
<dbReference type="InterPro" id="IPR036770">
    <property type="entry name" value="Ankyrin_rpt-contain_sf"/>
</dbReference>
<keyword evidence="5" id="KW-1185">Reference proteome</keyword>
<accession>A0A0D3I8B8</accession>
<dbReference type="PROSITE" id="PS50088">
    <property type="entry name" value="ANK_REPEAT"/>
    <property type="match status" value="1"/>
</dbReference>
<dbReference type="SUPFAM" id="SSF48403">
    <property type="entry name" value="Ankyrin repeat"/>
    <property type="match status" value="1"/>
</dbReference>
<reference evidence="5" key="1">
    <citation type="journal article" date="2013" name="Nature">
        <title>Pan genome of the phytoplankton Emiliania underpins its global distribution.</title>
        <authorList>
            <person name="Read B.A."/>
            <person name="Kegel J."/>
            <person name="Klute M.J."/>
            <person name="Kuo A."/>
            <person name="Lefebvre S.C."/>
            <person name="Maumus F."/>
            <person name="Mayer C."/>
            <person name="Miller J."/>
            <person name="Monier A."/>
            <person name="Salamov A."/>
            <person name="Young J."/>
            <person name="Aguilar M."/>
            <person name="Claverie J.M."/>
            <person name="Frickenhaus S."/>
            <person name="Gonzalez K."/>
            <person name="Herman E.K."/>
            <person name="Lin Y.C."/>
            <person name="Napier J."/>
            <person name="Ogata H."/>
            <person name="Sarno A.F."/>
            <person name="Shmutz J."/>
            <person name="Schroeder D."/>
            <person name="de Vargas C."/>
            <person name="Verret F."/>
            <person name="von Dassow P."/>
            <person name="Valentin K."/>
            <person name="Van de Peer Y."/>
            <person name="Wheeler G."/>
            <person name="Dacks J.B."/>
            <person name="Delwiche C.F."/>
            <person name="Dyhrman S.T."/>
            <person name="Glockner G."/>
            <person name="John U."/>
            <person name="Richards T."/>
            <person name="Worden A.Z."/>
            <person name="Zhang X."/>
            <person name="Grigoriev I.V."/>
            <person name="Allen A.E."/>
            <person name="Bidle K."/>
            <person name="Borodovsky M."/>
            <person name="Bowler C."/>
            <person name="Brownlee C."/>
            <person name="Cock J.M."/>
            <person name="Elias M."/>
            <person name="Gladyshev V.N."/>
            <person name="Groth M."/>
            <person name="Guda C."/>
            <person name="Hadaegh A."/>
            <person name="Iglesias-Rodriguez M.D."/>
            <person name="Jenkins J."/>
            <person name="Jones B.M."/>
            <person name="Lawson T."/>
            <person name="Leese F."/>
            <person name="Lindquist E."/>
            <person name="Lobanov A."/>
            <person name="Lomsadze A."/>
            <person name="Malik S.B."/>
            <person name="Marsh M.E."/>
            <person name="Mackinder L."/>
            <person name="Mock T."/>
            <person name="Mueller-Roeber B."/>
            <person name="Pagarete A."/>
            <person name="Parker M."/>
            <person name="Probert I."/>
            <person name="Quesneville H."/>
            <person name="Raines C."/>
            <person name="Rensing S.A."/>
            <person name="Riano-Pachon D.M."/>
            <person name="Richier S."/>
            <person name="Rokitta S."/>
            <person name="Shiraiwa Y."/>
            <person name="Soanes D.M."/>
            <person name="van der Giezen M."/>
            <person name="Wahlund T.M."/>
            <person name="Williams B."/>
            <person name="Wilson W."/>
            <person name="Wolfe G."/>
            <person name="Wurch L.L."/>
        </authorList>
    </citation>
    <scope>NUCLEOTIDE SEQUENCE</scope>
</reference>
<dbReference type="STRING" id="2903.R1BCT5"/>
<dbReference type="Gene3D" id="1.25.40.20">
    <property type="entry name" value="Ankyrin repeat-containing domain"/>
    <property type="match status" value="1"/>
</dbReference>
<evidence type="ECO:0000256" key="1">
    <source>
        <dbReference type="ARBA" id="ARBA00022737"/>
    </source>
</evidence>
<dbReference type="PROSITE" id="PS50297">
    <property type="entry name" value="ANK_REP_REGION"/>
    <property type="match status" value="1"/>
</dbReference>
<evidence type="ECO:0008006" key="6">
    <source>
        <dbReference type="Google" id="ProtNLM"/>
    </source>
</evidence>
<dbReference type="GO" id="GO:0005634">
    <property type="term" value="C:nucleus"/>
    <property type="evidence" value="ECO:0007669"/>
    <property type="project" value="TreeGrafter"/>
</dbReference>
<dbReference type="PaxDb" id="2903-EOD07503"/>
<keyword evidence="1" id="KW-0677">Repeat</keyword>
<dbReference type="InterPro" id="IPR050776">
    <property type="entry name" value="Ank_Repeat/CDKN_Inhibitor"/>
</dbReference>
<organism evidence="4 5">
    <name type="scientific">Emiliania huxleyi (strain CCMP1516)</name>
    <dbReference type="NCBI Taxonomy" id="280463"/>
    <lineage>
        <taxon>Eukaryota</taxon>
        <taxon>Haptista</taxon>
        <taxon>Haptophyta</taxon>
        <taxon>Prymnesiophyceae</taxon>
        <taxon>Isochrysidales</taxon>
        <taxon>Noelaerhabdaceae</taxon>
        <taxon>Emiliania</taxon>
    </lineage>
</organism>
<dbReference type="PANTHER" id="PTHR24201:SF16">
    <property type="entry name" value="ANKYRIN-1-LIKE-RELATED"/>
    <property type="match status" value="1"/>
</dbReference>
<keyword evidence="2 3" id="KW-0040">ANK repeat</keyword>
<dbReference type="HOGENOM" id="CLU_1121819_0_0_1"/>
<proteinExistence type="predicted"/>
<dbReference type="Proteomes" id="UP000013827">
    <property type="component" value="Unassembled WGS sequence"/>
</dbReference>
<evidence type="ECO:0000313" key="5">
    <source>
        <dbReference type="Proteomes" id="UP000013827"/>
    </source>
</evidence>